<gene>
    <name evidence="2" type="ORF">SAMN03080617_03563</name>
</gene>
<dbReference type="RefSeq" id="WP_092732972.1">
    <property type="nucleotide sequence ID" value="NZ_FMXE01000032.1"/>
</dbReference>
<evidence type="ECO:0000256" key="1">
    <source>
        <dbReference type="SAM" id="SignalP"/>
    </source>
</evidence>
<organism evidence="2 3">
    <name type="scientific">Algoriphagus alkaliphilus</name>
    <dbReference type="NCBI Taxonomy" id="279824"/>
    <lineage>
        <taxon>Bacteria</taxon>
        <taxon>Pseudomonadati</taxon>
        <taxon>Bacteroidota</taxon>
        <taxon>Cytophagia</taxon>
        <taxon>Cytophagales</taxon>
        <taxon>Cyclobacteriaceae</taxon>
        <taxon>Algoriphagus</taxon>
    </lineage>
</organism>
<reference evidence="3" key="1">
    <citation type="submission" date="2016-10" db="EMBL/GenBank/DDBJ databases">
        <authorList>
            <person name="Varghese N."/>
            <person name="Submissions S."/>
        </authorList>
    </citation>
    <scope>NUCLEOTIDE SEQUENCE [LARGE SCALE GENOMIC DNA]</scope>
    <source>
        <strain evidence="3">DSM 22703</strain>
    </source>
</reference>
<evidence type="ECO:0000313" key="3">
    <source>
        <dbReference type="Proteomes" id="UP000198756"/>
    </source>
</evidence>
<proteinExistence type="predicted"/>
<feature type="chain" id="PRO_5011694975" description="Outer membrane protein beta-barrel domain-containing protein" evidence="1">
    <location>
        <begin position="20"/>
        <end position="230"/>
    </location>
</feature>
<protein>
    <recommendedName>
        <fullName evidence="4">Outer membrane protein beta-barrel domain-containing protein</fullName>
    </recommendedName>
</protein>
<dbReference type="Proteomes" id="UP000198756">
    <property type="component" value="Unassembled WGS sequence"/>
</dbReference>
<dbReference type="Gene3D" id="2.40.160.20">
    <property type="match status" value="1"/>
</dbReference>
<keyword evidence="3" id="KW-1185">Reference proteome</keyword>
<accession>A0A1G5ZBP6</accession>
<name>A0A1G5ZBP6_9BACT</name>
<dbReference type="EMBL" id="FMXE01000032">
    <property type="protein sequence ID" value="SDA92369.1"/>
    <property type="molecule type" value="Genomic_DNA"/>
</dbReference>
<evidence type="ECO:0000313" key="2">
    <source>
        <dbReference type="EMBL" id="SDA92369.1"/>
    </source>
</evidence>
<sequence length="230" mass="25848">MKKLSLSLFLMLFGYTANAQFWSAGGHFNGGFAQGKLKDETNGLFIPTISGIFLHEAQTFPIQVGFELGYGIYGSKLEKRTDYYQGFNDELRLRRNNNILTGMAVMRYQTNPLGNIRHFMEAKFGANYLYTRFKIRDSIVSDEVIESGKDFENWTLSYSVGTGVQIPLNSSGLFLELKGNYQTGNSVRFLTKGDATYKAEPGGGGKFDYNYRRSPLDLLMFSVGLIHIGI</sequence>
<feature type="signal peptide" evidence="1">
    <location>
        <begin position="1"/>
        <end position="19"/>
    </location>
</feature>
<evidence type="ECO:0008006" key="4">
    <source>
        <dbReference type="Google" id="ProtNLM"/>
    </source>
</evidence>
<keyword evidence="1" id="KW-0732">Signal</keyword>
<dbReference type="AlphaFoldDB" id="A0A1G5ZBP6"/>
<dbReference type="OrthoDB" id="1492607at2"/>